<dbReference type="AlphaFoldDB" id="A0AB37CVM4"/>
<reference evidence="1 2" key="1">
    <citation type="journal article" date="2021" name="MSphere">
        <title>Complete Genome Sequencing of Acinetobacter baumannii AC1633 and Acinetobacter nosocomialis AC1530 Unveils a Large Multidrug-Resistant Plasmid Encoding the NDM-1 and OXA-58 Carbapenemases.</title>
        <authorList>
            <person name="Alattraqchi A.G."/>
            <person name="Mohd Rani F."/>
            <person name="A. Rahman N.I."/>
            <person name="Ismail S."/>
            <person name="Cleary D.W."/>
            <person name="Clarke S.C."/>
            <person name="Yeo C.C."/>
        </authorList>
    </citation>
    <scope>NUCLEOTIDE SEQUENCE [LARGE SCALE GENOMIC DNA]</scope>
    <source>
        <strain evidence="1 2">AC1530</strain>
    </source>
</reference>
<organism evidence="1 2">
    <name type="scientific">Acinetobacter nosocomialis</name>
    <dbReference type="NCBI Taxonomy" id="106654"/>
    <lineage>
        <taxon>Bacteria</taxon>
        <taxon>Pseudomonadati</taxon>
        <taxon>Pseudomonadota</taxon>
        <taxon>Gammaproteobacteria</taxon>
        <taxon>Moraxellales</taxon>
        <taxon>Moraxellaceae</taxon>
        <taxon>Acinetobacter</taxon>
        <taxon>Acinetobacter calcoaceticus/baumannii complex</taxon>
    </lineage>
</organism>
<evidence type="ECO:0000313" key="1">
    <source>
        <dbReference type="EMBL" id="QGA44736.1"/>
    </source>
</evidence>
<dbReference type="Proteomes" id="UP000325778">
    <property type="component" value="Chromosome"/>
</dbReference>
<protein>
    <recommendedName>
        <fullName evidence="3">Phage family protein</fullName>
    </recommendedName>
</protein>
<evidence type="ECO:0000313" key="2">
    <source>
        <dbReference type="Proteomes" id="UP000325778"/>
    </source>
</evidence>
<dbReference type="Pfam" id="PF13876">
    <property type="entry name" value="Phage_gp49_66"/>
    <property type="match status" value="1"/>
</dbReference>
<sequence length="134" mass="14933">MSNEKQIEQEIQDKGLNAPRLTPDHIDSVIQSVHYFTAGDGYAGALASSEEFNSLPEDERVINPPQQLDLLTICVIVLKNGFTVTGESACASPENFNAKIGQKVAYGNAREKIWELEGYLLKEKLYQAELDKQF</sequence>
<evidence type="ECO:0008006" key="3">
    <source>
        <dbReference type="Google" id="ProtNLM"/>
    </source>
</evidence>
<name>A0AB37CVM4_ACINO</name>
<proteinExistence type="predicted"/>
<dbReference type="RefSeq" id="WP_151838009.1">
    <property type="nucleotide sequence ID" value="NZ_CP045560.1"/>
</dbReference>
<dbReference type="InterPro" id="IPR025915">
    <property type="entry name" value="Phage_gp49_66"/>
</dbReference>
<accession>A0AB37CVM4</accession>
<gene>
    <name evidence="1" type="ORF">GD578_13295</name>
</gene>
<dbReference type="EMBL" id="CP045560">
    <property type="protein sequence ID" value="QGA44736.1"/>
    <property type="molecule type" value="Genomic_DNA"/>
</dbReference>